<organism evidence="2 3">
    <name type="scientific">Mycena maculata</name>
    <dbReference type="NCBI Taxonomy" id="230809"/>
    <lineage>
        <taxon>Eukaryota</taxon>
        <taxon>Fungi</taxon>
        <taxon>Dikarya</taxon>
        <taxon>Basidiomycota</taxon>
        <taxon>Agaricomycotina</taxon>
        <taxon>Agaricomycetes</taxon>
        <taxon>Agaricomycetidae</taxon>
        <taxon>Agaricales</taxon>
        <taxon>Marasmiineae</taxon>
        <taxon>Mycenaceae</taxon>
        <taxon>Mycena</taxon>
    </lineage>
</organism>
<comment type="caution">
    <text evidence="2">The sequence shown here is derived from an EMBL/GenBank/DDBJ whole genome shotgun (WGS) entry which is preliminary data.</text>
</comment>
<dbReference type="EMBL" id="JARJLG010000205">
    <property type="protein sequence ID" value="KAJ7728437.1"/>
    <property type="molecule type" value="Genomic_DNA"/>
</dbReference>
<sequence length="387" mass="43049">MVALLTASVVSVCALRKVPFKPDIVLPYLQQLTAHDDQQKRAGERGGEGSGPGDHSGPGDDDSNSQDGEGDSRDGDGRDDDERPHRKRSLTDRLSDPDDEDDDGPSRPKRPRVNASGGIAVGPAAPSNNSGTKVKPPAGGKPHKRAERVQLPPRLHRLQWKWTPCLGVPRQGTPLDLGLPLGADEEDDPQAATSFLPKYMRGMAWKHDQSVSYSRTAHYTEIDEPLPRPPAYELQNTAALRTIHENPDLFHNSRVIKDDRLESLLTRHPNPSFVQSVLAGLRDGFWPWMNTHHDDGYPETWDNSWAPPASVRERDFINSQRDIEVEKGRFSHTFGPDLLLGMYSTPILAVPKPHSDDLRLVSHQSCGPFATYRPQNNMLYRLCTPMV</sequence>
<name>A0AAD7HU84_9AGAR</name>
<feature type="region of interest" description="Disordered" evidence="1">
    <location>
        <begin position="35"/>
        <end position="149"/>
    </location>
</feature>
<evidence type="ECO:0000256" key="1">
    <source>
        <dbReference type="SAM" id="MobiDB-lite"/>
    </source>
</evidence>
<keyword evidence="3" id="KW-1185">Reference proteome</keyword>
<feature type="compositionally biased region" description="Basic and acidic residues" evidence="1">
    <location>
        <begin position="70"/>
        <end position="96"/>
    </location>
</feature>
<accession>A0AAD7HU84</accession>
<evidence type="ECO:0000313" key="3">
    <source>
        <dbReference type="Proteomes" id="UP001215280"/>
    </source>
</evidence>
<proteinExistence type="predicted"/>
<gene>
    <name evidence="2" type="ORF">DFH07DRAFT_969870</name>
</gene>
<evidence type="ECO:0000313" key="2">
    <source>
        <dbReference type="EMBL" id="KAJ7728437.1"/>
    </source>
</evidence>
<dbReference type="AlphaFoldDB" id="A0AAD7HU84"/>
<feature type="compositionally biased region" description="Basic and acidic residues" evidence="1">
    <location>
        <begin position="35"/>
        <end position="47"/>
    </location>
</feature>
<protein>
    <submittedName>
        <fullName evidence="2">Uncharacterized protein</fullName>
    </submittedName>
</protein>
<reference evidence="2" key="1">
    <citation type="submission" date="2023-03" db="EMBL/GenBank/DDBJ databases">
        <title>Massive genome expansion in bonnet fungi (Mycena s.s.) driven by repeated elements and novel gene families across ecological guilds.</title>
        <authorList>
            <consortium name="Lawrence Berkeley National Laboratory"/>
            <person name="Harder C.B."/>
            <person name="Miyauchi S."/>
            <person name="Viragh M."/>
            <person name="Kuo A."/>
            <person name="Thoen E."/>
            <person name="Andreopoulos B."/>
            <person name="Lu D."/>
            <person name="Skrede I."/>
            <person name="Drula E."/>
            <person name="Henrissat B."/>
            <person name="Morin E."/>
            <person name="Kohler A."/>
            <person name="Barry K."/>
            <person name="LaButti K."/>
            <person name="Morin E."/>
            <person name="Salamov A."/>
            <person name="Lipzen A."/>
            <person name="Mereny Z."/>
            <person name="Hegedus B."/>
            <person name="Baldrian P."/>
            <person name="Stursova M."/>
            <person name="Weitz H."/>
            <person name="Taylor A."/>
            <person name="Grigoriev I.V."/>
            <person name="Nagy L.G."/>
            <person name="Martin F."/>
            <person name="Kauserud H."/>
        </authorList>
    </citation>
    <scope>NUCLEOTIDE SEQUENCE</scope>
    <source>
        <strain evidence="2">CBHHK188m</strain>
    </source>
</reference>
<dbReference type="Proteomes" id="UP001215280">
    <property type="component" value="Unassembled WGS sequence"/>
</dbReference>